<dbReference type="PANTHER" id="PTHR42801:SF7">
    <property type="entry name" value="SLL1159 PROTEIN"/>
    <property type="match status" value="1"/>
</dbReference>
<evidence type="ECO:0000313" key="14">
    <source>
        <dbReference type="Proteomes" id="UP001354989"/>
    </source>
</evidence>
<dbReference type="PROSITE" id="PS51352">
    <property type="entry name" value="THIOREDOXIN_2"/>
    <property type="match status" value="1"/>
</dbReference>
<evidence type="ECO:0000259" key="12">
    <source>
        <dbReference type="PROSITE" id="PS51352"/>
    </source>
</evidence>
<dbReference type="EC" id="1.11.1.24" evidence="2"/>
<evidence type="ECO:0000256" key="4">
    <source>
        <dbReference type="ARBA" id="ARBA00022862"/>
    </source>
</evidence>
<evidence type="ECO:0000256" key="6">
    <source>
        <dbReference type="ARBA" id="ARBA00023157"/>
    </source>
</evidence>
<dbReference type="InterPro" id="IPR013766">
    <property type="entry name" value="Thioredoxin_domain"/>
</dbReference>
<dbReference type="SUPFAM" id="SSF52833">
    <property type="entry name" value="Thioredoxin-like"/>
    <property type="match status" value="1"/>
</dbReference>
<dbReference type="EMBL" id="AP025292">
    <property type="protein sequence ID" value="BDC98810.1"/>
    <property type="molecule type" value="Genomic_DNA"/>
</dbReference>
<comment type="similarity">
    <text evidence="9">Belongs to the peroxiredoxin family. BCP/PrxQ subfamily.</text>
</comment>
<comment type="function">
    <text evidence="1">Thiol-specific peroxidase that catalyzes the reduction of hydrogen peroxide and organic hydroperoxides to water and alcohols, respectively. Plays a role in cell protection against oxidative stress by detoxifying peroxides and as sensor of hydrogen peroxide-mediated signaling events.</text>
</comment>
<keyword evidence="4" id="KW-0049">Antioxidant</keyword>
<evidence type="ECO:0000256" key="1">
    <source>
        <dbReference type="ARBA" id="ARBA00003330"/>
    </source>
</evidence>
<protein>
    <recommendedName>
        <fullName evidence="2">thioredoxin-dependent peroxiredoxin</fullName>
        <ecNumber evidence="2">1.11.1.24</ecNumber>
    </recommendedName>
    <alternativeName>
        <fullName evidence="8">Thioredoxin peroxidase</fullName>
    </alternativeName>
    <alternativeName>
        <fullName evidence="10">Thioredoxin-dependent peroxiredoxin Bcp</fullName>
    </alternativeName>
</protein>
<evidence type="ECO:0000256" key="5">
    <source>
        <dbReference type="ARBA" id="ARBA00023002"/>
    </source>
</evidence>
<keyword evidence="3" id="KW-0575">Peroxidase</keyword>
<dbReference type="Proteomes" id="UP001354989">
    <property type="component" value="Chromosome"/>
</dbReference>
<name>A0ABM7VCZ3_9BACT</name>
<keyword evidence="6" id="KW-1015">Disulfide bond</keyword>
<feature type="domain" description="Thioredoxin" evidence="12">
    <location>
        <begin position="43"/>
        <end position="214"/>
    </location>
</feature>
<evidence type="ECO:0000256" key="3">
    <source>
        <dbReference type="ARBA" id="ARBA00022559"/>
    </source>
</evidence>
<dbReference type="PANTHER" id="PTHR42801">
    <property type="entry name" value="THIOREDOXIN-DEPENDENT PEROXIDE REDUCTASE"/>
    <property type="match status" value="1"/>
</dbReference>
<accession>A0ABM7VCZ3</accession>
<dbReference type="CDD" id="cd02970">
    <property type="entry name" value="PRX_like2"/>
    <property type="match status" value="1"/>
</dbReference>
<evidence type="ECO:0000313" key="13">
    <source>
        <dbReference type="EMBL" id="BDC98810.1"/>
    </source>
</evidence>
<dbReference type="InterPro" id="IPR000866">
    <property type="entry name" value="AhpC/TSA"/>
</dbReference>
<organism evidence="13 14">
    <name type="scientific">Persicobacter psychrovividus</name>
    <dbReference type="NCBI Taxonomy" id="387638"/>
    <lineage>
        <taxon>Bacteria</taxon>
        <taxon>Pseudomonadati</taxon>
        <taxon>Bacteroidota</taxon>
        <taxon>Cytophagia</taxon>
        <taxon>Cytophagales</taxon>
        <taxon>Persicobacteraceae</taxon>
        <taxon>Persicobacter</taxon>
    </lineage>
</organism>
<evidence type="ECO:0000256" key="10">
    <source>
        <dbReference type="ARBA" id="ARBA00042639"/>
    </source>
</evidence>
<keyword evidence="7" id="KW-0676">Redox-active center</keyword>
<evidence type="ECO:0000256" key="7">
    <source>
        <dbReference type="ARBA" id="ARBA00023284"/>
    </source>
</evidence>
<keyword evidence="5" id="KW-0560">Oxidoreductase</keyword>
<comment type="catalytic activity">
    <reaction evidence="11">
        <text>a hydroperoxide + [thioredoxin]-dithiol = an alcohol + [thioredoxin]-disulfide + H2O</text>
        <dbReference type="Rhea" id="RHEA:62620"/>
        <dbReference type="Rhea" id="RHEA-COMP:10698"/>
        <dbReference type="Rhea" id="RHEA-COMP:10700"/>
        <dbReference type="ChEBI" id="CHEBI:15377"/>
        <dbReference type="ChEBI" id="CHEBI:29950"/>
        <dbReference type="ChEBI" id="CHEBI:30879"/>
        <dbReference type="ChEBI" id="CHEBI:35924"/>
        <dbReference type="ChEBI" id="CHEBI:50058"/>
        <dbReference type="EC" id="1.11.1.24"/>
    </reaction>
</comment>
<sequence>MTFQEKLSNLKDRLEGKIPEDKLKIMHQATEDLKQSGLKNSVLGENEPAPSFSLVNQNGVPISSKDLLKKGPLVLTFYRGVWCPYCNLDLANLNHYEAEIHDLGAQMVAISPEKPSYLKEIIETQRLRFDILHDKDNELAKAFQLAFTLPADLIEVYKAFNINLPEHQGNEDWMLPMPARFVIDQRGTIRYAESEEDYRQRPDPDELMSALKKL</sequence>
<dbReference type="Pfam" id="PF00578">
    <property type="entry name" value="AhpC-TSA"/>
    <property type="match status" value="1"/>
</dbReference>
<keyword evidence="14" id="KW-1185">Reference proteome</keyword>
<dbReference type="Gene3D" id="3.40.30.10">
    <property type="entry name" value="Glutaredoxin"/>
    <property type="match status" value="1"/>
</dbReference>
<evidence type="ECO:0000256" key="11">
    <source>
        <dbReference type="ARBA" id="ARBA00049091"/>
    </source>
</evidence>
<evidence type="ECO:0000256" key="8">
    <source>
        <dbReference type="ARBA" id="ARBA00032824"/>
    </source>
</evidence>
<reference evidence="13 14" key="1">
    <citation type="submission" date="2021-12" db="EMBL/GenBank/DDBJ databases">
        <title>Genome sequencing of bacteria with rrn-lacking chromosome and rrn-plasmid.</title>
        <authorList>
            <person name="Anda M."/>
            <person name="Iwasaki W."/>
        </authorList>
    </citation>
    <scope>NUCLEOTIDE SEQUENCE [LARGE SCALE GENOMIC DNA]</scope>
    <source>
        <strain evidence="13 14">NBRC 101262</strain>
    </source>
</reference>
<dbReference type="RefSeq" id="WP_332920463.1">
    <property type="nucleotide sequence ID" value="NZ_AP025292.1"/>
</dbReference>
<evidence type="ECO:0000256" key="2">
    <source>
        <dbReference type="ARBA" id="ARBA00013017"/>
    </source>
</evidence>
<dbReference type="InterPro" id="IPR036249">
    <property type="entry name" value="Thioredoxin-like_sf"/>
</dbReference>
<gene>
    <name evidence="13" type="ORF">PEPS_10910</name>
</gene>
<evidence type="ECO:0000256" key="9">
    <source>
        <dbReference type="ARBA" id="ARBA00038489"/>
    </source>
</evidence>
<proteinExistence type="inferred from homology"/>
<dbReference type="InterPro" id="IPR050924">
    <property type="entry name" value="Peroxiredoxin_BCP/PrxQ"/>
</dbReference>